<feature type="coiled-coil region" evidence="1">
    <location>
        <begin position="139"/>
        <end position="187"/>
    </location>
</feature>
<evidence type="ECO:0000256" key="1">
    <source>
        <dbReference type="SAM" id="Coils"/>
    </source>
</evidence>
<dbReference type="Gramene" id="PHT94285">
    <property type="protein sequence ID" value="PHT94285"/>
    <property type="gene ID" value="T459_02167"/>
</dbReference>
<keyword evidence="3" id="KW-1185">Reference proteome</keyword>
<dbReference type="PANTHER" id="PTHR34778">
    <property type="entry name" value="OS02G0580700 PROTEIN"/>
    <property type="match status" value="1"/>
</dbReference>
<proteinExistence type="predicted"/>
<reference evidence="2 3" key="2">
    <citation type="journal article" date="2017" name="Genome Biol.">
        <title>New reference genome sequences of hot pepper reveal the massive evolution of plant disease-resistance genes by retroduplication.</title>
        <authorList>
            <person name="Kim S."/>
            <person name="Park J."/>
            <person name="Yeom S.I."/>
            <person name="Kim Y.M."/>
            <person name="Seo E."/>
            <person name="Kim K.T."/>
            <person name="Kim M.S."/>
            <person name="Lee J.M."/>
            <person name="Cheong K."/>
            <person name="Shin H.S."/>
            <person name="Kim S.B."/>
            <person name="Han K."/>
            <person name="Lee J."/>
            <person name="Park M."/>
            <person name="Lee H.A."/>
            <person name="Lee H.Y."/>
            <person name="Lee Y."/>
            <person name="Oh S."/>
            <person name="Lee J.H."/>
            <person name="Choi E."/>
            <person name="Choi E."/>
            <person name="Lee S.E."/>
            <person name="Jeon J."/>
            <person name="Kim H."/>
            <person name="Choi G."/>
            <person name="Song H."/>
            <person name="Lee J."/>
            <person name="Lee S.C."/>
            <person name="Kwon J.K."/>
            <person name="Lee H.Y."/>
            <person name="Koo N."/>
            <person name="Hong Y."/>
            <person name="Kim R.W."/>
            <person name="Kang W.H."/>
            <person name="Huh J.H."/>
            <person name="Kang B.C."/>
            <person name="Yang T.J."/>
            <person name="Lee Y.H."/>
            <person name="Bennetzen J.L."/>
            <person name="Choi D."/>
        </authorList>
    </citation>
    <scope>NUCLEOTIDE SEQUENCE [LARGE SCALE GENOMIC DNA]</scope>
    <source>
        <strain evidence="3">cv. CM334</strain>
    </source>
</reference>
<dbReference type="AlphaFoldDB" id="A0A2G3AJ65"/>
<reference evidence="2 3" key="1">
    <citation type="journal article" date="2014" name="Nat. Genet.">
        <title>Genome sequence of the hot pepper provides insights into the evolution of pungency in Capsicum species.</title>
        <authorList>
            <person name="Kim S."/>
            <person name="Park M."/>
            <person name="Yeom S.I."/>
            <person name="Kim Y.M."/>
            <person name="Lee J.M."/>
            <person name="Lee H.A."/>
            <person name="Seo E."/>
            <person name="Choi J."/>
            <person name="Cheong K."/>
            <person name="Kim K.T."/>
            <person name="Jung K."/>
            <person name="Lee G.W."/>
            <person name="Oh S.K."/>
            <person name="Bae C."/>
            <person name="Kim S.B."/>
            <person name="Lee H.Y."/>
            <person name="Kim S.Y."/>
            <person name="Kim M.S."/>
            <person name="Kang B.C."/>
            <person name="Jo Y.D."/>
            <person name="Yang H.B."/>
            <person name="Jeong H.J."/>
            <person name="Kang W.H."/>
            <person name="Kwon J.K."/>
            <person name="Shin C."/>
            <person name="Lim J.Y."/>
            <person name="Park J.H."/>
            <person name="Huh J.H."/>
            <person name="Kim J.S."/>
            <person name="Kim B.D."/>
            <person name="Cohen O."/>
            <person name="Paran I."/>
            <person name="Suh M.C."/>
            <person name="Lee S.B."/>
            <person name="Kim Y.K."/>
            <person name="Shin Y."/>
            <person name="Noh S.J."/>
            <person name="Park J."/>
            <person name="Seo Y.S."/>
            <person name="Kwon S.Y."/>
            <person name="Kim H.A."/>
            <person name="Park J.M."/>
            <person name="Kim H.J."/>
            <person name="Choi S.B."/>
            <person name="Bosland P.W."/>
            <person name="Reeves G."/>
            <person name="Jo S.H."/>
            <person name="Lee B.W."/>
            <person name="Cho H.T."/>
            <person name="Choi H.S."/>
            <person name="Lee M.S."/>
            <person name="Yu Y."/>
            <person name="Do Choi Y."/>
            <person name="Park B.S."/>
            <person name="van Deynze A."/>
            <person name="Ashrafi H."/>
            <person name="Hill T."/>
            <person name="Kim W.T."/>
            <person name="Pai H.S."/>
            <person name="Ahn H.K."/>
            <person name="Yeam I."/>
            <person name="Giovannoni J.J."/>
            <person name="Rose J.K."/>
            <person name="Sorensen I."/>
            <person name="Lee S.J."/>
            <person name="Kim R.W."/>
            <person name="Choi I.Y."/>
            <person name="Choi B.S."/>
            <person name="Lim J.S."/>
            <person name="Lee Y.H."/>
            <person name="Choi D."/>
        </authorList>
    </citation>
    <scope>NUCLEOTIDE SEQUENCE [LARGE SCALE GENOMIC DNA]</scope>
    <source>
        <strain evidence="3">cv. CM334</strain>
    </source>
</reference>
<organism evidence="2 3">
    <name type="scientific">Capsicum annuum</name>
    <name type="common">Capsicum pepper</name>
    <dbReference type="NCBI Taxonomy" id="4072"/>
    <lineage>
        <taxon>Eukaryota</taxon>
        <taxon>Viridiplantae</taxon>
        <taxon>Streptophyta</taxon>
        <taxon>Embryophyta</taxon>
        <taxon>Tracheophyta</taxon>
        <taxon>Spermatophyta</taxon>
        <taxon>Magnoliopsida</taxon>
        <taxon>eudicotyledons</taxon>
        <taxon>Gunneridae</taxon>
        <taxon>Pentapetalae</taxon>
        <taxon>asterids</taxon>
        <taxon>lamiids</taxon>
        <taxon>Solanales</taxon>
        <taxon>Solanaceae</taxon>
        <taxon>Solanoideae</taxon>
        <taxon>Capsiceae</taxon>
        <taxon>Capsicum</taxon>
    </lineage>
</organism>
<evidence type="ECO:0000313" key="3">
    <source>
        <dbReference type="Proteomes" id="UP000222542"/>
    </source>
</evidence>
<protein>
    <submittedName>
        <fullName evidence="2">Uncharacterized protein</fullName>
    </submittedName>
</protein>
<gene>
    <name evidence="2" type="ORF">T459_02167</name>
</gene>
<name>A0A2G3AJ65_CAPAN</name>
<dbReference type="EMBL" id="AYRZ02000001">
    <property type="protein sequence ID" value="PHT94285.1"/>
    <property type="molecule type" value="Genomic_DNA"/>
</dbReference>
<evidence type="ECO:0000313" key="2">
    <source>
        <dbReference type="EMBL" id="PHT94285.1"/>
    </source>
</evidence>
<accession>A0A2G3AJ65</accession>
<dbReference type="Proteomes" id="UP000222542">
    <property type="component" value="Unassembled WGS sequence"/>
</dbReference>
<comment type="caution">
    <text evidence="2">The sequence shown here is derived from an EMBL/GenBank/DDBJ whole genome shotgun (WGS) entry which is preliminary data.</text>
</comment>
<dbReference type="PANTHER" id="PTHR34778:SF6">
    <property type="entry name" value="SHUGOSHIN C-TERMINAL DOMAIN-CONTAINING PROTEIN"/>
    <property type="match status" value="1"/>
</dbReference>
<keyword evidence="1" id="KW-0175">Coiled coil</keyword>
<sequence length="231" mass="26863">MEKSLKLRFSKVIASFNSCCFKDPSSLPQNPNFYPSLHITNNTKLSKWQKEEKFHVISNSFISEDEEEEECEEEIHLALKPPTTPPRFSTHYVKKKEKKKRRFKKTKMRIFADSVPCDIDIGKSEFCFFCERLNLGISTTETKTLSQNQERRIDELEAQLNEAEGLIIDLRAELNDVHEKLNEMKNKPPHNLRPHVEEDLTRVDKSGSQKTEAMFFVGKASVKSRLRGRLS</sequence>